<keyword evidence="10 15" id="KW-0472">Membrane</keyword>
<feature type="chain" id="PRO_5003435267" description="CFEM domain-containing protein" evidence="16">
    <location>
        <begin position="22"/>
        <end position="366"/>
    </location>
</feature>
<keyword evidence="19" id="KW-1185">Reference proteome</keyword>
<dbReference type="PROSITE" id="PS52012">
    <property type="entry name" value="CFEM"/>
    <property type="match status" value="1"/>
</dbReference>
<evidence type="ECO:0000256" key="8">
    <source>
        <dbReference type="ARBA" id="ARBA00022729"/>
    </source>
</evidence>
<dbReference type="InterPro" id="IPR049326">
    <property type="entry name" value="Rhodopsin_dom_fungi"/>
</dbReference>
<evidence type="ECO:0000256" key="11">
    <source>
        <dbReference type="ARBA" id="ARBA00023157"/>
    </source>
</evidence>
<evidence type="ECO:0000259" key="17">
    <source>
        <dbReference type="PROSITE" id="PS52012"/>
    </source>
</evidence>
<dbReference type="Pfam" id="PF20684">
    <property type="entry name" value="Fung_rhodopsin"/>
    <property type="match status" value="1"/>
</dbReference>
<dbReference type="Pfam" id="PF05730">
    <property type="entry name" value="CFEM"/>
    <property type="match status" value="1"/>
</dbReference>
<dbReference type="GO" id="GO:0005576">
    <property type="term" value="C:extracellular region"/>
    <property type="evidence" value="ECO:0007669"/>
    <property type="project" value="UniProtKB-SubCell"/>
</dbReference>
<keyword evidence="6" id="KW-0325">Glycoprotein</keyword>
<dbReference type="RefSeq" id="XP_003659804.1">
    <property type="nucleotide sequence ID" value="XM_003659756.1"/>
</dbReference>
<sequence>MKAILWLVFGLLAAVVPTASADMTATLQALPSCAATCLVEGVMDSACKRDPTPACVCTNEPLQKQVTLCIKANCTVKEALAAKNLTNTECGVLPRNRAVGFPIASIVLAVISCGMVAVRLGFKIFVTRSLSPDDYAVAVLVAFAIPSIVIIHVGIIPNGVGKDIWALTPEEITNFLFYFYLMAVLYFAQVMLVKLCILFFYLRIFPTRGVRRLLWATLAFNVVWGVLYFFVAVFQCTPVSYFWTHWDGEHEGKCLNSNAIAWSNAIISIVLDLWMLATPLAQIRSLKLNWKKKVGVALMFVVGTFVTVVSIIRLQSLVVFASSDNASWDNFPVSLWSTVEINVGIMCTCMPTLRLVLVRLFPALGG</sequence>
<reference evidence="18 19" key="1">
    <citation type="journal article" date="2011" name="Nat. Biotechnol.">
        <title>Comparative genomic analysis of the thermophilic biomass-degrading fungi Myceliophthora thermophila and Thielavia terrestris.</title>
        <authorList>
            <person name="Berka R.M."/>
            <person name="Grigoriev I.V."/>
            <person name="Otillar R."/>
            <person name="Salamov A."/>
            <person name="Grimwood J."/>
            <person name="Reid I."/>
            <person name="Ishmael N."/>
            <person name="John T."/>
            <person name="Darmond C."/>
            <person name="Moisan M.-C."/>
            <person name="Henrissat B."/>
            <person name="Coutinho P.M."/>
            <person name="Lombard V."/>
            <person name="Natvig D.O."/>
            <person name="Lindquist E."/>
            <person name="Schmutz J."/>
            <person name="Lucas S."/>
            <person name="Harris P."/>
            <person name="Powlowski J."/>
            <person name="Bellemare A."/>
            <person name="Taylor D."/>
            <person name="Butler G."/>
            <person name="de Vries R.P."/>
            <person name="Allijn I.E."/>
            <person name="van den Brink J."/>
            <person name="Ushinsky S."/>
            <person name="Storms R."/>
            <person name="Powell A.J."/>
            <person name="Paulsen I.T."/>
            <person name="Elbourne L.D.H."/>
            <person name="Baker S.E."/>
            <person name="Magnuson J."/>
            <person name="LaBoissiere S."/>
            <person name="Clutterbuck A.J."/>
            <person name="Martinez D."/>
            <person name="Wogulis M."/>
            <person name="de Leon A.L."/>
            <person name="Rey M.W."/>
            <person name="Tsang A."/>
        </authorList>
    </citation>
    <scope>NUCLEOTIDE SEQUENCE [LARGE SCALE GENOMIC DNA]</scope>
    <source>
        <strain evidence="19">ATCC 42464 / BCRC 31852 / DSM 1799</strain>
    </source>
</reference>
<evidence type="ECO:0000256" key="9">
    <source>
        <dbReference type="ARBA" id="ARBA00022989"/>
    </source>
</evidence>
<feature type="non-terminal residue" evidence="18">
    <location>
        <position position="366"/>
    </location>
</feature>
<accession>G2Q521</accession>
<dbReference type="InParanoid" id="G2Q521"/>
<gene>
    <name evidence="18" type="ORF">MYCTH_2033980</name>
</gene>
<keyword evidence="6" id="KW-0336">GPI-anchor</keyword>
<dbReference type="HOGENOM" id="CLU_028200_6_4_1"/>
<evidence type="ECO:0000256" key="1">
    <source>
        <dbReference type="ARBA" id="ARBA00004141"/>
    </source>
</evidence>
<evidence type="ECO:0000256" key="12">
    <source>
        <dbReference type="ARBA" id="ARBA00023288"/>
    </source>
</evidence>
<dbReference type="SMART" id="SM00747">
    <property type="entry name" value="CFEM"/>
    <property type="match status" value="1"/>
</dbReference>
<feature type="domain" description="CFEM" evidence="17">
    <location>
        <begin position="7"/>
        <end position="117"/>
    </location>
</feature>
<comment type="caution">
    <text evidence="14">Lacks conserved residue(s) required for the propagation of feature annotation.</text>
</comment>
<keyword evidence="11 14" id="KW-1015">Disulfide bond</keyword>
<evidence type="ECO:0000256" key="16">
    <source>
        <dbReference type="SAM" id="SignalP"/>
    </source>
</evidence>
<dbReference type="eggNOG" id="ENOG502SKG6">
    <property type="taxonomic scope" value="Eukaryota"/>
</dbReference>
<evidence type="ECO:0000256" key="7">
    <source>
        <dbReference type="ARBA" id="ARBA00022692"/>
    </source>
</evidence>
<evidence type="ECO:0000256" key="5">
    <source>
        <dbReference type="ARBA" id="ARBA00022525"/>
    </source>
</evidence>
<feature type="transmembrane region" description="Helical" evidence="15">
    <location>
        <begin position="213"/>
        <end position="234"/>
    </location>
</feature>
<comment type="similarity">
    <text evidence="13">Belongs to the SAT4 family.</text>
</comment>
<dbReference type="VEuPathDB" id="FungiDB:MYCTH_2033980"/>
<dbReference type="PANTHER" id="PTHR33048">
    <property type="entry name" value="PTH11-LIKE INTEGRAL MEMBRANE PROTEIN (AFU_ORTHOLOGUE AFUA_5G11245)"/>
    <property type="match status" value="1"/>
</dbReference>
<dbReference type="AlphaFoldDB" id="G2Q521"/>
<evidence type="ECO:0000313" key="19">
    <source>
        <dbReference type="Proteomes" id="UP000007322"/>
    </source>
</evidence>
<proteinExistence type="inferred from homology"/>
<feature type="transmembrane region" description="Helical" evidence="15">
    <location>
        <begin position="259"/>
        <end position="277"/>
    </location>
</feature>
<feature type="transmembrane region" description="Helical" evidence="15">
    <location>
        <begin position="298"/>
        <end position="321"/>
    </location>
</feature>
<evidence type="ECO:0000256" key="10">
    <source>
        <dbReference type="ARBA" id="ARBA00023136"/>
    </source>
</evidence>
<dbReference type="OMA" id="LNMTYTY"/>
<organism evidence="18 19">
    <name type="scientific">Thermothelomyces thermophilus (strain ATCC 42464 / BCRC 31852 / DSM 1799)</name>
    <name type="common">Sporotrichum thermophile</name>
    <dbReference type="NCBI Taxonomy" id="573729"/>
    <lineage>
        <taxon>Eukaryota</taxon>
        <taxon>Fungi</taxon>
        <taxon>Dikarya</taxon>
        <taxon>Ascomycota</taxon>
        <taxon>Pezizomycotina</taxon>
        <taxon>Sordariomycetes</taxon>
        <taxon>Sordariomycetidae</taxon>
        <taxon>Sordariales</taxon>
        <taxon>Chaetomiaceae</taxon>
        <taxon>Thermothelomyces</taxon>
    </lineage>
</organism>
<keyword evidence="5" id="KW-0964">Secreted</keyword>
<keyword evidence="7 15" id="KW-0812">Transmembrane</keyword>
<keyword evidence="8 16" id="KW-0732">Signal</keyword>
<keyword evidence="9 15" id="KW-1133">Transmembrane helix</keyword>
<dbReference type="EMBL" id="CP003002">
    <property type="protein sequence ID" value="AEO54559.1"/>
    <property type="molecule type" value="Genomic_DNA"/>
</dbReference>
<evidence type="ECO:0000256" key="3">
    <source>
        <dbReference type="ARBA" id="ARBA00004613"/>
    </source>
</evidence>
<dbReference type="KEGG" id="mtm:MYCTH_2033980"/>
<feature type="transmembrane region" description="Helical" evidence="15">
    <location>
        <begin position="99"/>
        <end position="122"/>
    </location>
</feature>
<dbReference type="OrthoDB" id="2496787at2759"/>
<feature type="transmembrane region" description="Helical" evidence="15">
    <location>
        <begin position="134"/>
        <end position="155"/>
    </location>
</feature>
<evidence type="ECO:0000256" key="6">
    <source>
        <dbReference type="ARBA" id="ARBA00022622"/>
    </source>
</evidence>
<dbReference type="PANTHER" id="PTHR33048:SF143">
    <property type="entry name" value="EXTRACELLULAR MEMBRANE PROTEIN CFEM DOMAIN-CONTAINING PROTEIN-RELATED"/>
    <property type="match status" value="1"/>
</dbReference>
<evidence type="ECO:0000256" key="13">
    <source>
        <dbReference type="ARBA" id="ARBA00038359"/>
    </source>
</evidence>
<evidence type="ECO:0000313" key="18">
    <source>
        <dbReference type="EMBL" id="AEO54559.1"/>
    </source>
</evidence>
<dbReference type="GeneID" id="11505863"/>
<feature type="transmembrane region" description="Helical" evidence="15">
    <location>
        <begin position="175"/>
        <end position="201"/>
    </location>
</feature>
<dbReference type="InterPro" id="IPR052337">
    <property type="entry name" value="SAT4-like"/>
</dbReference>
<feature type="signal peptide" evidence="16">
    <location>
        <begin position="1"/>
        <end position="21"/>
    </location>
</feature>
<feature type="disulfide bond" evidence="14">
    <location>
        <begin position="57"/>
        <end position="90"/>
    </location>
</feature>
<dbReference type="InterPro" id="IPR008427">
    <property type="entry name" value="Extracellular_membr_CFEM_dom"/>
</dbReference>
<comment type="subcellular location">
    <subcellularLocation>
        <location evidence="2">Membrane</location>
        <topology evidence="2">Lipid-anchor</topology>
        <topology evidence="2">GPI-anchor</topology>
    </subcellularLocation>
    <subcellularLocation>
        <location evidence="1">Membrane</location>
        <topology evidence="1">Multi-pass membrane protein</topology>
    </subcellularLocation>
    <subcellularLocation>
        <location evidence="3">Secreted</location>
    </subcellularLocation>
</comment>
<evidence type="ECO:0000256" key="2">
    <source>
        <dbReference type="ARBA" id="ARBA00004589"/>
    </source>
</evidence>
<evidence type="ECO:0000256" key="15">
    <source>
        <dbReference type="SAM" id="Phobius"/>
    </source>
</evidence>
<feature type="transmembrane region" description="Helical" evidence="15">
    <location>
        <begin position="341"/>
        <end position="361"/>
    </location>
</feature>
<keyword evidence="12" id="KW-0449">Lipoprotein</keyword>
<name>G2Q521_THET4</name>
<evidence type="ECO:0000256" key="4">
    <source>
        <dbReference type="ARBA" id="ARBA00010031"/>
    </source>
</evidence>
<dbReference type="Proteomes" id="UP000007322">
    <property type="component" value="Chromosome 1"/>
</dbReference>
<comment type="similarity">
    <text evidence="4">Belongs to the RBT5 family.</text>
</comment>
<protein>
    <recommendedName>
        <fullName evidence="17">CFEM domain-containing protein</fullName>
    </recommendedName>
</protein>
<evidence type="ECO:0000256" key="14">
    <source>
        <dbReference type="PROSITE-ProRule" id="PRU01356"/>
    </source>
</evidence>
<dbReference type="GO" id="GO:0098552">
    <property type="term" value="C:side of membrane"/>
    <property type="evidence" value="ECO:0007669"/>
    <property type="project" value="UniProtKB-KW"/>
</dbReference>